<dbReference type="AlphaFoldDB" id="A0A8J5I235"/>
<accession>A0A8J5I235</accession>
<protein>
    <submittedName>
        <fullName evidence="1">Uncharacterized protein</fullName>
    </submittedName>
</protein>
<organism evidence="1 2">
    <name type="scientific">Phytophthora aleatoria</name>
    <dbReference type="NCBI Taxonomy" id="2496075"/>
    <lineage>
        <taxon>Eukaryota</taxon>
        <taxon>Sar</taxon>
        <taxon>Stramenopiles</taxon>
        <taxon>Oomycota</taxon>
        <taxon>Peronosporomycetes</taxon>
        <taxon>Peronosporales</taxon>
        <taxon>Peronosporaceae</taxon>
        <taxon>Phytophthora</taxon>
    </lineage>
</organism>
<name>A0A8J5I235_9STRA</name>
<sequence>MNAILEVRTCTLVEHQATLRQISEQENTELRETLKYRLQYARSLNRALERKLRAVLALPEMDLIKQFQLRSTNVHPPLNNHPVFAQLKAGTDQLYGGLDSFFKQVGMDQLPCPGLQNGSMNKGARATLVEFLDSYAMPFDLRQIEKAIWTTDTAGSEDPAMLFLQNATDDNARMIYMAFPFSLE</sequence>
<dbReference type="EMBL" id="JAENGY010003321">
    <property type="protein sequence ID" value="KAG6941982.1"/>
    <property type="molecule type" value="Genomic_DNA"/>
</dbReference>
<proteinExistence type="predicted"/>
<evidence type="ECO:0000313" key="1">
    <source>
        <dbReference type="EMBL" id="KAG6941982.1"/>
    </source>
</evidence>
<keyword evidence="2" id="KW-1185">Reference proteome</keyword>
<evidence type="ECO:0000313" key="2">
    <source>
        <dbReference type="Proteomes" id="UP000709295"/>
    </source>
</evidence>
<feature type="non-terminal residue" evidence="1">
    <location>
        <position position="1"/>
    </location>
</feature>
<dbReference type="Proteomes" id="UP000709295">
    <property type="component" value="Unassembled WGS sequence"/>
</dbReference>
<comment type="caution">
    <text evidence="1">The sequence shown here is derived from an EMBL/GenBank/DDBJ whole genome shotgun (WGS) entry which is preliminary data.</text>
</comment>
<gene>
    <name evidence="1" type="ORF">JG688_00018372</name>
</gene>
<reference evidence="1" key="1">
    <citation type="submission" date="2021-01" db="EMBL/GenBank/DDBJ databases">
        <title>Phytophthora aleatoria, a newly-described species from Pinus radiata is distinct from Phytophthora cactorum isolates based on comparative genomics.</title>
        <authorList>
            <person name="Mcdougal R."/>
            <person name="Panda P."/>
            <person name="Williams N."/>
            <person name="Studholme D.J."/>
        </authorList>
    </citation>
    <scope>NUCLEOTIDE SEQUENCE</scope>
    <source>
        <strain evidence="1">NZFS 4037</strain>
    </source>
</reference>